<feature type="compositionally biased region" description="Basic residues" evidence="7">
    <location>
        <begin position="312"/>
        <end position="331"/>
    </location>
</feature>
<dbReference type="InterPro" id="IPR006259">
    <property type="entry name" value="Adenyl_kin_sub"/>
</dbReference>
<feature type="compositionally biased region" description="Low complexity" evidence="7">
    <location>
        <begin position="300"/>
        <end position="311"/>
    </location>
</feature>
<dbReference type="InterPro" id="IPR027417">
    <property type="entry name" value="P-loop_NTPase"/>
</dbReference>
<dbReference type="Gene3D" id="3.40.50.300">
    <property type="entry name" value="P-loop containing nucleotide triphosphate hydrolases"/>
    <property type="match status" value="1"/>
</dbReference>
<dbReference type="Pfam" id="PF00406">
    <property type="entry name" value="ADK"/>
    <property type="match status" value="1"/>
</dbReference>
<dbReference type="PANTHER" id="PTHR23359">
    <property type="entry name" value="NUCLEOTIDE KINASE"/>
    <property type="match status" value="1"/>
</dbReference>
<dbReference type="NCBIfam" id="TIGR01351">
    <property type="entry name" value="adk"/>
    <property type="match status" value="1"/>
</dbReference>
<dbReference type="InterPro" id="IPR033690">
    <property type="entry name" value="Adenylat_kinase_CS"/>
</dbReference>
<dbReference type="PROSITE" id="PS00113">
    <property type="entry name" value="ADENYLATE_KINASE"/>
    <property type="match status" value="1"/>
</dbReference>
<dbReference type="HAMAP" id="MF_00235">
    <property type="entry name" value="Adenylate_kinase_Adk"/>
    <property type="match status" value="1"/>
</dbReference>
<organism evidence="9 10">
    <name type="scientific">Thiohalomonas denitrificans</name>
    <dbReference type="NCBI Taxonomy" id="415747"/>
    <lineage>
        <taxon>Bacteria</taxon>
        <taxon>Pseudomonadati</taxon>
        <taxon>Pseudomonadota</taxon>
        <taxon>Gammaproteobacteria</taxon>
        <taxon>Thiohalomonadales</taxon>
        <taxon>Thiohalomonadaceae</taxon>
        <taxon>Thiohalomonas</taxon>
    </lineage>
</organism>
<evidence type="ECO:0000256" key="3">
    <source>
        <dbReference type="ARBA" id="ARBA00022741"/>
    </source>
</evidence>
<dbReference type="GO" id="GO:0004017">
    <property type="term" value="F:AMP kinase activity"/>
    <property type="evidence" value="ECO:0007669"/>
    <property type="project" value="UniProtKB-EC"/>
</dbReference>
<feature type="compositionally biased region" description="Pro residues" evidence="7">
    <location>
        <begin position="222"/>
        <end position="238"/>
    </location>
</feature>
<keyword evidence="6" id="KW-0067">ATP-binding</keyword>
<comment type="subcellular location">
    <subcellularLocation>
        <location evidence="6">Cytoplasm</location>
    </subcellularLocation>
</comment>
<evidence type="ECO:0000256" key="2">
    <source>
        <dbReference type="ARBA" id="ARBA00022727"/>
    </source>
</evidence>
<gene>
    <name evidence="9" type="ORF">SAMN03097708_01478</name>
</gene>
<sequence length="331" mass="35086">MRIVLLGAPGSGKGTQAQLLSDKYEIPQISTGDLLRSAVRNDTPIGQRAKAAMEAGQLVSDEIVLAIIKERVSQPDAQRGFILDGFPRNIPQAEALDSVLDEINQPIQGAILIDVDFDSLVQRLSGRRTCESCGQVYNVFTSPPRLDDQCDLCGGNLRHRADDNEETISNRLRVFEAQTLPLTEYFRAQGKLHTIEGTGEIEDIFERVDAAVQEIKARPQAPVTPPAPAAAEPVPPVPETAKAQAEKGAAQVPQAAAGGGKTAPASGKPARAKKRTPRKATAKPAPEKAAVEAKPKTTAKKAAAPKSTAKSTPKKAAPKKAAPKKAAPKKA</sequence>
<keyword evidence="10" id="KW-1185">Reference proteome</keyword>
<feature type="region of interest" description="Disordered" evidence="7">
    <location>
        <begin position="218"/>
        <end position="331"/>
    </location>
</feature>
<dbReference type="OrthoDB" id="9805030at2"/>
<dbReference type="NCBIfam" id="NF001381">
    <property type="entry name" value="PRK00279.1-3"/>
    <property type="match status" value="1"/>
</dbReference>
<comment type="catalytic activity">
    <reaction evidence="6">
        <text>AMP + ATP = 2 ADP</text>
        <dbReference type="Rhea" id="RHEA:12973"/>
        <dbReference type="ChEBI" id="CHEBI:30616"/>
        <dbReference type="ChEBI" id="CHEBI:456215"/>
        <dbReference type="ChEBI" id="CHEBI:456216"/>
        <dbReference type="EC" id="2.7.4.3"/>
    </reaction>
</comment>
<dbReference type="Proteomes" id="UP000199648">
    <property type="component" value="Unassembled WGS sequence"/>
</dbReference>
<accession>A0A1G5Q8E4</accession>
<keyword evidence="4 5" id="KW-0418">Kinase</keyword>
<dbReference type="AlphaFoldDB" id="A0A1G5Q8E4"/>
<evidence type="ECO:0000313" key="10">
    <source>
        <dbReference type="Proteomes" id="UP000199648"/>
    </source>
</evidence>
<dbReference type="InterPro" id="IPR000850">
    <property type="entry name" value="Adenylat/UMP-CMP_kin"/>
</dbReference>
<dbReference type="EC" id="2.7.4.3" evidence="6"/>
<dbReference type="Pfam" id="PF05191">
    <property type="entry name" value="ADK_lid"/>
    <property type="match status" value="1"/>
</dbReference>
<dbReference type="InterPro" id="IPR007862">
    <property type="entry name" value="Adenylate_kinase_lid-dom"/>
</dbReference>
<evidence type="ECO:0000256" key="6">
    <source>
        <dbReference type="RuleBase" id="RU003331"/>
    </source>
</evidence>
<name>A0A1G5Q8E4_9GAMM</name>
<evidence type="ECO:0000256" key="4">
    <source>
        <dbReference type="ARBA" id="ARBA00022777"/>
    </source>
</evidence>
<dbReference type="EMBL" id="FMWD01000004">
    <property type="protein sequence ID" value="SCZ57661.1"/>
    <property type="molecule type" value="Genomic_DNA"/>
</dbReference>
<dbReference type="GO" id="GO:0005737">
    <property type="term" value="C:cytoplasm"/>
    <property type="evidence" value="ECO:0007669"/>
    <property type="project" value="UniProtKB-SubCell"/>
</dbReference>
<evidence type="ECO:0000313" key="9">
    <source>
        <dbReference type="EMBL" id="SCZ57661.1"/>
    </source>
</evidence>
<keyword evidence="2" id="KW-0545">Nucleotide biosynthesis</keyword>
<dbReference type="CDD" id="cd01428">
    <property type="entry name" value="ADK"/>
    <property type="match status" value="1"/>
</dbReference>
<comment type="subunit">
    <text evidence="6">Monomer.</text>
</comment>
<reference evidence="9 10" key="1">
    <citation type="submission" date="2016-10" db="EMBL/GenBank/DDBJ databases">
        <authorList>
            <person name="de Groot N.N."/>
        </authorList>
    </citation>
    <scope>NUCLEOTIDE SEQUENCE [LARGE SCALE GENOMIC DNA]</scope>
    <source>
        <strain evidence="9 10">HLD2</strain>
    </source>
</reference>
<evidence type="ECO:0000256" key="7">
    <source>
        <dbReference type="SAM" id="MobiDB-lite"/>
    </source>
</evidence>
<dbReference type="STRING" id="415747.SAMN03097708_01478"/>
<dbReference type="PRINTS" id="PR00094">
    <property type="entry name" value="ADENYLTKNASE"/>
</dbReference>
<dbReference type="SUPFAM" id="SSF52540">
    <property type="entry name" value="P-loop containing nucleoside triphosphate hydrolases"/>
    <property type="match status" value="1"/>
</dbReference>
<feature type="non-terminal residue" evidence="9">
    <location>
        <position position="331"/>
    </location>
</feature>
<feature type="domain" description="Adenylate kinase active site lid" evidence="8">
    <location>
        <begin position="127"/>
        <end position="162"/>
    </location>
</feature>
<evidence type="ECO:0000256" key="1">
    <source>
        <dbReference type="ARBA" id="ARBA00022679"/>
    </source>
</evidence>
<keyword evidence="3 6" id="KW-0547">Nucleotide-binding</keyword>
<evidence type="ECO:0000256" key="5">
    <source>
        <dbReference type="RuleBase" id="RU003330"/>
    </source>
</evidence>
<feature type="compositionally biased region" description="Basic and acidic residues" evidence="7">
    <location>
        <begin position="285"/>
        <end position="295"/>
    </location>
</feature>
<protein>
    <recommendedName>
        <fullName evidence="6">Adenylate kinase</fullName>
        <ecNumber evidence="6">2.7.4.3</ecNumber>
    </recommendedName>
</protein>
<dbReference type="RefSeq" id="WP_092994744.1">
    <property type="nucleotide sequence ID" value="NZ_FMWD01000004.1"/>
</dbReference>
<dbReference type="FunFam" id="3.40.50.300:FF:000106">
    <property type="entry name" value="Adenylate kinase mitochondrial"/>
    <property type="match status" value="1"/>
</dbReference>
<dbReference type="GO" id="GO:0005524">
    <property type="term" value="F:ATP binding"/>
    <property type="evidence" value="ECO:0007669"/>
    <property type="project" value="UniProtKB-KW"/>
</dbReference>
<proteinExistence type="inferred from homology"/>
<dbReference type="NCBIfam" id="NF011100">
    <property type="entry name" value="PRK14527.1"/>
    <property type="match status" value="1"/>
</dbReference>
<evidence type="ECO:0000259" key="8">
    <source>
        <dbReference type="Pfam" id="PF05191"/>
    </source>
</evidence>
<feature type="compositionally biased region" description="Basic residues" evidence="7">
    <location>
        <begin position="270"/>
        <end position="281"/>
    </location>
</feature>
<comment type="similarity">
    <text evidence="5">Belongs to the adenylate kinase family.</text>
</comment>
<dbReference type="NCBIfam" id="NF001380">
    <property type="entry name" value="PRK00279.1-2"/>
    <property type="match status" value="1"/>
</dbReference>
<keyword evidence="1 5" id="KW-0808">Transferase</keyword>